<evidence type="ECO:0000256" key="3">
    <source>
        <dbReference type="ARBA" id="ARBA00022452"/>
    </source>
</evidence>
<feature type="domain" description="TonB-dependent receptor plug" evidence="12">
    <location>
        <begin position="53"/>
        <end position="142"/>
    </location>
</feature>
<name>A0A370DGG2_9GAMM</name>
<dbReference type="Pfam" id="PF00593">
    <property type="entry name" value="TonB_dep_Rec_b-barrel"/>
    <property type="match status" value="1"/>
</dbReference>
<proteinExistence type="inferred from homology"/>
<evidence type="ECO:0000256" key="5">
    <source>
        <dbReference type="ARBA" id="ARBA00023077"/>
    </source>
</evidence>
<evidence type="ECO:0000256" key="8">
    <source>
        <dbReference type="PROSITE-ProRule" id="PRU01360"/>
    </source>
</evidence>
<dbReference type="PANTHER" id="PTHR30069">
    <property type="entry name" value="TONB-DEPENDENT OUTER MEMBRANE RECEPTOR"/>
    <property type="match status" value="1"/>
</dbReference>
<dbReference type="InterPro" id="IPR000531">
    <property type="entry name" value="Beta-barrel_TonB"/>
</dbReference>
<keyword evidence="14" id="KW-1185">Reference proteome</keyword>
<evidence type="ECO:0000256" key="6">
    <source>
        <dbReference type="ARBA" id="ARBA00023136"/>
    </source>
</evidence>
<comment type="caution">
    <text evidence="13">The sequence shown here is derived from an EMBL/GenBank/DDBJ whole genome shotgun (WGS) entry which is preliminary data.</text>
</comment>
<dbReference type="NCBIfam" id="TIGR01778">
    <property type="entry name" value="TonB-copper"/>
    <property type="match status" value="1"/>
</dbReference>
<dbReference type="Gene3D" id="2.40.170.20">
    <property type="entry name" value="TonB-dependent receptor, beta-barrel domain"/>
    <property type="match status" value="1"/>
</dbReference>
<comment type="similarity">
    <text evidence="8 9">Belongs to the TonB-dependent receptor family.</text>
</comment>
<keyword evidence="4 8" id="KW-0812">Transmembrane</keyword>
<sequence length="695" mass="75072">MKLKTLAVAISSLLAAQPLLAADQPEALSDVVVEGEAQTSPALTVMPLDKPSQGIPADAADLLRSVPGVSGARMGGHGIEPIIRGQSQNRLNILLDGAYIHGGCPNRMDPPTAYSAMESYDSVTVIKGSQTVLYGGGGSGGTVLFERGVPEFDEGDHFMGKVDAGYKSNSGTKEVSADLAAGAETGYVRGVVGYKDADNYEDGDGQEVRSAFTTYSGNLTAGYTPDKDTRLELNLEANRESDVLFSGAMMDSPESDSDNIRLKFDRQASVGPFTALEANIYKTDVTHLMDNYSLRERTAMSNAKTPTTSDTLGGRASGDLMFGNKVLTLGVDYQKNDRDAERLMAADMMLTTDPTIVQSIMWPGAELEQTGFFAELSMPMNQDDSLKAGIRYDKVNASISRGAEKPGIMMSPTPNDLYDLYYAQTSESSDENNIGGFLRYEHAIDNGNIFAGVSRSVRTADASERYIASFMRMGAMVLDWVGNPELDPEQHHQIEAGFEVDGDAWTSGFTAYYNDVSDYILRDVARGQDGILLANGATIYRNIEARFYGLEWEGSYSISNSLSGRASLAYVNAENTTDSRPIAQIAPLEMTLGADYTISSWDLGGTVRANAEQTRADIIDGSGQDVGETAGWVVLDLYGSYAVTDSANVRFGVNNLFDKTYAYHVNRANLDPFSPEAIQVNEPGRELWVKGSVKF</sequence>
<evidence type="ECO:0000256" key="10">
    <source>
        <dbReference type="SAM" id="SignalP"/>
    </source>
</evidence>
<organism evidence="13 14">
    <name type="scientific">endosymbiont of Escarpia spicata</name>
    <dbReference type="NCBI Taxonomy" id="2200908"/>
    <lineage>
        <taxon>Bacteria</taxon>
        <taxon>Pseudomonadati</taxon>
        <taxon>Pseudomonadota</taxon>
        <taxon>Gammaproteobacteria</taxon>
        <taxon>sulfur-oxidizing symbionts</taxon>
    </lineage>
</organism>
<dbReference type="SUPFAM" id="SSF56935">
    <property type="entry name" value="Porins"/>
    <property type="match status" value="1"/>
</dbReference>
<keyword evidence="6 8" id="KW-0472">Membrane</keyword>
<dbReference type="InterPro" id="IPR012910">
    <property type="entry name" value="Plug_dom"/>
</dbReference>
<keyword evidence="3 8" id="KW-1134">Transmembrane beta strand</keyword>
<dbReference type="InterPro" id="IPR010100">
    <property type="entry name" value="TonB-dep_Cu_rcpt"/>
</dbReference>
<feature type="signal peptide" evidence="10">
    <location>
        <begin position="1"/>
        <end position="21"/>
    </location>
</feature>
<dbReference type="Proteomes" id="UP000254771">
    <property type="component" value="Unassembled WGS sequence"/>
</dbReference>
<feature type="chain" id="PRO_5016787263" evidence="10">
    <location>
        <begin position="22"/>
        <end position="695"/>
    </location>
</feature>
<evidence type="ECO:0000313" key="14">
    <source>
        <dbReference type="Proteomes" id="UP000254771"/>
    </source>
</evidence>
<gene>
    <name evidence="13" type="ORF">DIZ78_14145</name>
</gene>
<evidence type="ECO:0000256" key="2">
    <source>
        <dbReference type="ARBA" id="ARBA00022448"/>
    </source>
</evidence>
<dbReference type="Pfam" id="PF07715">
    <property type="entry name" value="Plug"/>
    <property type="match status" value="1"/>
</dbReference>
<evidence type="ECO:0000259" key="12">
    <source>
        <dbReference type="Pfam" id="PF07715"/>
    </source>
</evidence>
<dbReference type="InterPro" id="IPR039426">
    <property type="entry name" value="TonB-dep_rcpt-like"/>
</dbReference>
<protein>
    <submittedName>
        <fullName evidence="13">TonB-dependent copper receptor</fullName>
    </submittedName>
</protein>
<dbReference type="GO" id="GO:0044718">
    <property type="term" value="P:siderophore transmembrane transport"/>
    <property type="evidence" value="ECO:0007669"/>
    <property type="project" value="TreeGrafter"/>
</dbReference>
<dbReference type="InterPro" id="IPR037066">
    <property type="entry name" value="Plug_dom_sf"/>
</dbReference>
<reference evidence="13 14" key="1">
    <citation type="journal article" date="2018" name="ISME J.">
        <title>Endosymbiont genomes yield clues of tubeworm success.</title>
        <authorList>
            <person name="Li Y."/>
            <person name="Liles M.R."/>
            <person name="Halanych K.M."/>
        </authorList>
    </citation>
    <scope>NUCLEOTIDE SEQUENCE [LARGE SCALE GENOMIC DNA]</scope>
    <source>
        <strain evidence="13">A1462</strain>
    </source>
</reference>
<dbReference type="EMBL" id="QFXE01000018">
    <property type="protein sequence ID" value="RDH83640.1"/>
    <property type="molecule type" value="Genomic_DNA"/>
</dbReference>
<accession>A0A370DGG2</accession>
<dbReference type="Gene3D" id="2.170.130.10">
    <property type="entry name" value="TonB-dependent receptor, plug domain"/>
    <property type="match status" value="1"/>
</dbReference>
<evidence type="ECO:0000259" key="11">
    <source>
        <dbReference type="Pfam" id="PF00593"/>
    </source>
</evidence>
<dbReference type="CDD" id="cd01347">
    <property type="entry name" value="ligand_gated_channel"/>
    <property type="match status" value="1"/>
</dbReference>
<keyword evidence="2 8" id="KW-0813">Transport</keyword>
<keyword evidence="13" id="KW-0675">Receptor</keyword>
<keyword evidence="10" id="KW-0732">Signal</keyword>
<dbReference type="AlphaFoldDB" id="A0A370DGG2"/>
<evidence type="ECO:0000256" key="7">
    <source>
        <dbReference type="ARBA" id="ARBA00023237"/>
    </source>
</evidence>
<keyword evidence="5 9" id="KW-0798">TonB box</keyword>
<evidence type="ECO:0000256" key="1">
    <source>
        <dbReference type="ARBA" id="ARBA00004571"/>
    </source>
</evidence>
<dbReference type="InterPro" id="IPR036942">
    <property type="entry name" value="Beta-barrel_TonB_sf"/>
</dbReference>
<dbReference type="GO" id="GO:0009279">
    <property type="term" value="C:cell outer membrane"/>
    <property type="evidence" value="ECO:0007669"/>
    <property type="project" value="UniProtKB-SubCell"/>
</dbReference>
<evidence type="ECO:0000256" key="9">
    <source>
        <dbReference type="RuleBase" id="RU003357"/>
    </source>
</evidence>
<feature type="domain" description="TonB-dependent receptor-like beta-barrel" evidence="11">
    <location>
        <begin position="198"/>
        <end position="656"/>
    </location>
</feature>
<keyword evidence="7 8" id="KW-0998">Cell outer membrane</keyword>
<comment type="subcellular location">
    <subcellularLocation>
        <location evidence="1 8">Cell outer membrane</location>
        <topology evidence="1 8">Multi-pass membrane protein</topology>
    </subcellularLocation>
</comment>
<dbReference type="GO" id="GO:0015344">
    <property type="term" value="F:siderophore uptake transmembrane transporter activity"/>
    <property type="evidence" value="ECO:0007669"/>
    <property type="project" value="TreeGrafter"/>
</dbReference>
<evidence type="ECO:0000313" key="13">
    <source>
        <dbReference type="EMBL" id="RDH83640.1"/>
    </source>
</evidence>
<evidence type="ECO:0000256" key="4">
    <source>
        <dbReference type="ARBA" id="ARBA00022692"/>
    </source>
</evidence>
<dbReference type="PROSITE" id="PS52016">
    <property type="entry name" value="TONB_DEPENDENT_REC_3"/>
    <property type="match status" value="1"/>
</dbReference>
<dbReference type="PANTHER" id="PTHR30069:SF49">
    <property type="entry name" value="OUTER MEMBRANE PROTEIN C"/>
    <property type="match status" value="1"/>
</dbReference>